<reference evidence="1" key="1">
    <citation type="submission" date="2021-01" db="EMBL/GenBank/DDBJ databases">
        <title>Whole genome shotgun sequence of Virgisporangium ochraceum NBRC 16418.</title>
        <authorList>
            <person name="Komaki H."/>
            <person name="Tamura T."/>
        </authorList>
    </citation>
    <scope>NUCLEOTIDE SEQUENCE</scope>
    <source>
        <strain evidence="1">NBRC 16418</strain>
    </source>
</reference>
<evidence type="ECO:0000313" key="1">
    <source>
        <dbReference type="EMBL" id="GIJ71094.1"/>
    </source>
</evidence>
<dbReference type="EMBL" id="BOPH01000085">
    <property type="protein sequence ID" value="GIJ71094.1"/>
    <property type="molecule type" value="Genomic_DNA"/>
</dbReference>
<protein>
    <submittedName>
        <fullName evidence="1">Uncharacterized protein</fullName>
    </submittedName>
</protein>
<name>A0A8J4EDW2_9ACTN</name>
<comment type="caution">
    <text evidence="1">The sequence shown here is derived from an EMBL/GenBank/DDBJ whole genome shotgun (WGS) entry which is preliminary data.</text>
</comment>
<accession>A0A8J4EDW2</accession>
<evidence type="ECO:0000313" key="2">
    <source>
        <dbReference type="Proteomes" id="UP000635606"/>
    </source>
</evidence>
<sequence length="79" mass="8182">MATFRPHDHVWHKGISLALPCVTENRAVTATVADGLSWVLMFETALTNVSGAPLAFGSPTTTGRAALAAPPLLPAVLSS</sequence>
<organism evidence="1 2">
    <name type="scientific">Virgisporangium ochraceum</name>
    <dbReference type="NCBI Taxonomy" id="65505"/>
    <lineage>
        <taxon>Bacteria</taxon>
        <taxon>Bacillati</taxon>
        <taxon>Actinomycetota</taxon>
        <taxon>Actinomycetes</taxon>
        <taxon>Micromonosporales</taxon>
        <taxon>Micromonosporaceae</taxon>
        <taxon>Virgisporangium</taxon>
    </lineage>
</organism>
<dbReference type="Proteomes" id="UP000635606">
    <property type="component" value="Unassembled WGS sequence"/>
</dbReference>
<gene>
    <name evidence="1" type="ORF">Voc01_060110</name>
</gene>
<proteinExistence type="predicted"/>
<keyword evidence="2" id="KW-1185">Reference proteome</keyword>
<dbReference type="AlphaFoldDB" id="A0A8J4EDW2"/>